<dbReference type="Gene3D" id="2.40.100.10">
    <property type="entry name" value="Cyclophilin-like"/>
    <property type="match status" value="2"/>
</dbReference>
<keyword evidence="4" id="KW-0732">Signal</keyword>
<feature type="signal peptide" evidence="4">
    <location>
        <begin position="1"/>
        <end position="28"/>
    </location>
</feature>
<dbReference type="CDD" id="cd00317">
    <property type="entry name" value="cyclophilin"/>
    <property type="match status" value="1"/>
</dbReference>
<feature type="chain" id="PRO_5023104653" description="Peptidyl-prolyl cis-trans isomerase" evidence="4">
    <location>
        <begin position="29"/>
        <end position="279"/>
    </location>
</feature>
<evidence type="ECO:0000256" key="2">
    <source>
        <dbReference type="ARBA" id="ARBA00023110"/>
    </source>
</evidence>
<dbReference type="OrthoDB" id="9807797at2"/>
<gene>
    <name evidence="6" type="ORF">FRX97_01950</name>
</gene>
<keyword evidence="2 4" id="KW-0697">Rotamase</keyword>
<dbReference type="EMBL" id="VORB01000001">
    <property type="protein sequence ID" value="TXC85413.1"/>
    <property type="molecule type" value="Genomic_DNA"/>
</dbReference>
<dbReference type="Pfam" id="PF00160">
    <property type="entry name" value="Pro_isomerase"/>
    <property type="match status" value="1"/>
</dbReference>
<comment type="similarity">
    <text evidence="1 4">Belongs to the cyclophilin-type PPIase family.</text>
</comment>
<dbReference type="EC" id="5.2.1.8" evidence="4"/>
<dbReference type="InterPro" id="IPR002130">
    <property type="entry name" value="Cyclophilin-type_PPIase_dom"/>
</dbReference>
<dbReference type="RefSeq" id="WP_147012826.1">
    <property type="nucleotide sequence ID" value="NZ_VORB01000001.1"/>
</dbReference>
<evidence type="ECO:0000313" key="6">
    <source>
        <dbReference type="EMBL" id="TXC85413.1"/>
    </source>
</evidence>
<reference evidence="6 7" key="1">
    <citation type="submission" date="2019-08" db="EMBL/GenBank/DDBJ databases">
        <title>Genome of Luteibaculum oceani JCM 18817.</title>
        <authorList>
            <person name="Bowman J.P."/>
        </authorList>
    </citation>
    <scope>NUCLEOTIDE SEQUENCE [LARGE SCALE GENOMIC DNA]</scope>
    <source>
        <strain evidence="6 7">JCM 18817</strain>
    </source>
</reference>
<dbReference type="GO" id="GO:0003755">
    <property type="term" value="F:peptidyl-prolyl cis-trans isomerase activity"/>
    <property type="evidence" value="ECO:0007669"/>
    <property type="project" value="UniProtKB-UniRule"/>
</dbReference>
<accession>A0A5C6VIX0</accession>
<comment type="caution">
    <text evidence="6">The sequence shown here is derived from an EMBL/GenBank/DDBJ whole genome shotgun (WGS) entry which is preliminary data.</text>
</comment>
<keyword evidence="7" id="KW-1185">Reference proteome</keyword>
<dbReference type="PANTHER" id="PTHR45625">
    <property type="entry name" value="PEPTIDYL-PROLYL CIS-TRANS ISOMERASE-RELATED"/>
    <property type="match status" value="1"/>
</dbReference>
<keyword evidence="3 4" id="KW-0413">Isomerase</keyword>
<evidence type="ECO:0000256" key="1">
    <source>
        <dbReference type="ARBA" id="ARBA00007365"/>
    </source>
</evidence>
<comment type="function">
    <text evidence="4">PPIases accelerate the folding of proteins. It catalyzes the cis-trans isomerization of proline imidic peptide bonds in oligopeptides.</text>
</comment>
<evidence type="ECO:0000259" key="5">
    <source>
        <dbReference type="PROSITE" id="PS50072"/>
    </source>
</evidence>
<dbReference type="InterPro" id="IPR029000">
    <property type="entry name" value="Cyclophilin-like_dom_sf"/>
</dbReference>
<evidence type="ECO:0000256" key="3">
    <source>
        <dbReference type="ARBA" id="ARBA00023235"/>
    </source>
</evidence>
<organism evidence="6 7">
    <name type="scientific">Luteibaculum oceani</name>
    <dbReference type="NCBI Taxonomy" id="1294296"/>
    <lineage>
        <taxon>Bacteria</taxon>
        <taxon>Pseudomonadati</taxon>
        <taxon>Bacteroidota</taxon>
        <taxon>Flavobacteriia</taxon>
        <taxon>Flavobacteriales</taxon>
        <taxon>Luteibaculaceae</taxon>
        <taxon>Luteibaculum</taxon>
    </lineage>
</organism>
<dbReference type="PROSITE" id="PS50072">
    <property type="entry name" value="CSA_PPIASE_2"/>
    <property type="match status" value="1"/>
</dbReference>
<evidence type="ECO:0000313" key="7">
    <source>
        <dbReference type="Proteomes" id="UP000321168"/>
    </source>
</evidence>
<dbReference type="Proteomes" id="UP000321168">
    <property type="component" value="Unassembled WGS sequence"/>
</dbReference>
<protein>
    <recommendedName>
        <fullName evidence="4">Peptidyl-prolyl cis-trans isomerase</fullName>
        <shortName evidence="4">PPIase</shortName>
        <ecNumber evidence="4">5.2.1.8</ecNumber>
    </recommendedName>
</protein>
<proteinExistence type="inferred from homology"/>
<dbReference type="PANTHER" id="PTHR45625:SF4">
    <property type="entry name" value="PEPTIDYLPROLYL ISOMERASE DOMAIN AND WD REPEAT-CONTAINING PROTEIN 1"/>
    <property type="match status" value="1"/>
</dbReference>
<dbReference type="SUPFAM" id="SSF50891">
    <property type="entry name" value="Cyclophilin-like"/>
    <property type="match status" value="2"/>
</dbReference>
<feature type="domain" description="PPIase cyclophilin-type" evidence="5">
    <location>
        <begin position="37"/>
        <end position="278"/>
    </location>
</feature>
<dbReference type="GO" id="GO:0006457">
    <property type="term" value="P:protein folding"/>
    <property type="evidence" value="ECO:0007669"/>
    <property type="project" value="InterPro"/>
</dbReference>
<sequence>MKKTARQFALSLLALVLFQVQLYSQNEASEPIVRIKTNYGDIVVKLYNETPQHRDNFIKLVKDGFYNGTLFHRVIDGFVIQGGDPDSKNAKPDDQLGNGGPGYTIPAEFSSSLIHKKGALSAARLSDQVNPKKESSGSQFYIVTGKTYTKEQLEAMTQRKEQETKNQIFNEILNDPKNAELKKRVDLYMKVGNQQELNFILQNLAPQVEELFKERGGTYTEEQIKTYSEQGGTPHLDGNYTVFGEVIEGMDVVMKISKVKTGKADRPEEDVVMKKLKVE</sequence>
<evidence type="ECO:0000256" key="4">
    <source>
        <dbReference type="RuleBase" id="RU363019"/>
    </source>
</evidence>
<dbReference type="PROSITE" id="PS00170">
    <property type="entry name" value="CSA_PPIASE_1"/>
    <property type="match status" value="1"/>
</dbReference>
<dbReference type="AlphaFoldDB" id="A0A5C6VIX0"/>
<dbReference type="InterPro" id="IPR020892">
    <property type="entry name" value="Cyclophilin-type_PPIase_CS"/>
</dbReference>
<name>A0A5C6VIX0_9FLAO</name>
<dbReference type="InterPro" id="IPR044666">
    <property type="entry name" value="Cyclophilin_A-like"/>
</dbReference>
<comment type="catalytic activity">
    <reaction evidence="4">
        <text>[protein]-peptidylproline (omega=180) = [protein]-peptidylproline (omega=0)</text>
        <dbReference type="Rhea" id="RHEA:16237"/>
        <dbReference type="Rhea" id="RHEA-COMP:10747"/>
        <dbReference type="Rhea" id="RHEA-COMP:10748"/>
        <dbReference type="ChEBI" id="CHEBI:83833"/>
        <dbReference type="ChEBI" id="CHEBI:83834"/>
        <dbReference type="EC" id="5.2.1.8"/>
    </reaction>
</comment>
<dbReference type="PRINTS" id="PR00153">
    <property type="entry name" value="CSAPPISMRASE"/>
</dbReference>